<protein>
    <recommendedName>
        <fullName evidence="5">DUF4229 domain-containing protein</fullName>
    </recommendedName>
</protein>
<evidence type="ECO:0000313" key="3">
    <source>
        <dbReference type="EMBL" id="NYJ04878.1"/>
    </source>
</evidence>
<dbReference type="InterPro" id="IPR025323">
    <property type="entry name" value="DUF4229"/>
</dbReference>
<feature type="compositionally biased region" description="Low complexity" evidence="1">
    <location>
        <begin position="1"/>
        <end position="14"/>
    </location>
</feature>
<evidence type="ECO:0008006" key="5">
    <source>
        <dbReference type="Google" id="ProtNLM"/>
    </source>
</evidence>
<keyword evidence="4" id="KW-1185">Reference proteome</keyword>
<keyword evidence="2" id="KW-1133">Transmembrane helix</keyword>
<evidence type="ECO:0000313" key="4">
    <source>
        <dbReference type="Proteomes" id="UP000541969"/>
    </source>
</evidence>
<keyword evidence="2" id="KW-0812">Transmembrane</keyword>
<dbReference type="EMBL" id="JACBZT010000001">
    <property type="protein sequence ID" value="NYJ04878.1"/>
    <property type="molecule type" value="Genomic_DNA"/>
</dbReference>
<accession>A0A853CEY8</accession>
<organism evidence="3 4">
    <name type="scientific">Petropleomorpha daqingensis</name>
    <dbReference type="NCBI Taxonomy" id="2026353"/>
    <lineage>
        <taxon>Bacteria</taxon>
        <taxon>Bacillati</taxon>
        <taxon>Actinomycetota</taxon>
        <taxon>Actinomycetes</taxon>
        <taxon>Geodermatophilales</taxon>
        <taxon>Geodermatophilaceae</taxon>
        <taxon>Petropleomorpha</taxon>
    </lineage>
</organism>
<dbReference type="AlphaFoldDB" id="A0A853CEY8"/>
<dbReference type="RefSeq" id="WP_179715539.1">
    <property type="nucleotide sequence ID" value="NZ_JACBZT010000001.1"/>
</dbReference>
<proteinExistence type="predicted"/>
<comment type="caution">
    <text evidence="3">The sequence shown here is derived from an EMBL/GenBank/DDBJ whole genome shotgun (WGS) entry which is preliminary data.</text>
</comment>
<reference evidence="3 4" key="1">
    <citation type="submission" date="2020-07" db="EMBL/GenBank/DDBJ databases">
        <title>Sequencing the genomes of 1000 actinobacteria strains.</title>
        <authorList>
            <person name="Klenk H.-P."/>
        </authorList>
    </citation>
    <scope>NUCLEOTIDE SEQUENCE [LARGE SCALE GENOMIC DNA]</scope>
    <source>
        <strain evidence="3 4">DSM 104001</strain>
    </source>
</reference>
<evidence type="ECO:0000256" key="2">
    <source>
        <dbReference type="SAM" id="Phobius"/>
    </source>
</evidence>
<sequence>MAETTPTPAESTASGSVPAPGGPDGRPASPPKVLPWLLFYTFDRIAIAVVLVLVLWWAGLASYAGLLFGVLLSMPVSYLVLRPVRDRLTEALAARSVARRTAKEDLRARLSGDETDD</sequence>
<feature type="region of interest" description="Disordered" evidence="1">
    <location>
        <begin position="1"/>
        <end position="27"/>
    </location>
</feature>
<keyword evidence="2" id="KW-0472">Membrane</keyword>
<dbReference type="Pfam" id="PF14012">
    <property type="entry name" value="DUF4229"/>
    <property type="match status" value="1"/>
</dbReference>
<feature type="transmembrane region" description="Helical" evidence="2">
    <location>
        <begin position="63"/>
        <end position="81"/>
    </location>
</feature>
<gene>
    <name evidence="3" type="ORF">GGQ55_001156</name>
</gene>
<evidence type="ECO:0000256" key="1">
    <source>
        <dbReference type="SAM" id="MobiDB-lite"/>
    </source>
</evidence>
<dbReference type="Proteomes" id="UP000541969">
    <property type="component" value="Unassembled WGS sequence"/>
</dbReference>
<feature type="transmembrane region" description="Helical" evidence="2">
    <location>
        <begin position="36"/>
        <end position="57"/>
    </location>
</feature>
<name>A0A853CEY8_9ACTN</name>